<dbReference type="Proteomes" id="UP000649328">
    <property type="component" value="Unassembled WGS sequence"/>
</dbReference>
<evidence type="ECO:0000313" key="1">
    <source>
        <dbReference type="EMBL" id="KAF8005084.1"/>
    </source>
</evidence>
<proteinExistence type="predicted"/>
<gene>
    <name evidence="1" type="ORF">HF325_000541</name>
</gene>
<evidence type="ECO:0000313" key="2">
    <source>
        <dbReference type="Proteomes" id="UP000649328"/>
    </source>
</evidence>
<accession>A0A8H7LE22</accession>
<protein>
    <submittedName>
        <fullName evidence="1">Uncharacterized protein</fullName>
    </submittedName>
</protein>
<dbReference type="EMBL" id="JACBPP010000001">
    <property type="protein sequence ID" value="KAF8005084.1"/>
    <property type="molecule type" value="Genomic_DNA"/>
</dbReference>
<keyword evidence="2" id="KW-1185">Reference proteome</keyword>
<comment type="caution">
    <text evidence="1">The sequence shown here is derived from an EMBL/GenBank/DDBJ whole genome shotgun (WGS) entry which is preliminary data.</text>
</comment>
<reference evidence="1" key="1">
    <citation type="submission" date="2020-10" db="EMBL/GenBank/DDBJ databases">
        <title>The Whole-Genome Sequence of Metschnikowia persimmonesis, a Novel Endophytic Yeast Species Isolated from Medicinal Plant Diospyros kaki Thumb.</title>
        <authorList>
            <person name="Rahmat E."/>
            <person name="Kang Y."/>
        </authorList>
    </citation>
    <scope>NUCLEOTIDE SEQUENCE</scope>
    <source>
        <strain evidence="1">KIOM G15050</strain>
    </source>
</reference>
<dbReference type="AlphaFoldDB" id="A0A8H7LE22"/>
<organism evidence="1 2">
    <name type="scientific">Metschnikowia pulcherrima</name>
    <dbReference type="NCBI Taxonomy" id="27326"/>
    <lineage>
        <taxon>Eukaryota</taxon>
        <taxon>Fungi</taxon>
        <taxon>Dikarya</taxon>
        <taxon>Ascomycota</taxon>
        <taxon>Saccharomycotina</taxon>
        <taxon>Pichiomycetes</taxon>
        <taxon>Metschnikowiaceae</taxon>
        <taxon>Metschnikowia</taxon>
    </lineage>
</organism>
<sequence>MSAQKSIAKSGVATATCLLEAPPSMMEIREGCGEAELDASTLEVTDPVNVETPGTFKDRGVGDTLPEEAETVTQFPLWHTTVSVVVTGAPVLAEETISVTKVTVVSLKALEIEALCLVTMLEAV</sequence>
<dbReference type="OrthoDB" id="10293898at2759"/>
<name>A0A8H7LE22_9ASCO</name>